<dbReference type="PROSITE" id="PS01305">
    <property type="entry name" value="MOAA_NIFB_PQQE"/>
    <property type="match status" value="1"/>
</dbReference>
<keyword evidence="10" id="KW-1185">Reference proteome</keyword>
<dbReference type="InterPro" id="IPR007197">
    <property type="entry name" value="rSAM"/>
</dbReference>
<dbReference type="CDD" id="cd01335">
    <property type="entry name" value="Radical_SAM"/>
    <property type="match status" value="1"/>
</dbReference>
<comment type="caution">
    <text evidence="9">The sequence shown here is derived from an EMBL/GenBank/DDBJ whole genome shotgun (WGS) entry which is preliminary data.</text>
</comment>
<keyword evidence="3" id="KW-0949">S-adenosyl-L-methionine</keyword>
<keyword evidence="4" id="KW-0479">Metal-binding</keyword>
<dbReference type="PANTHER" id="PTHR11228:SF7">
    <property type="entry name" value="PQQA PEPTIDE CYCLASE"/>
    <property type="match status" value="1"/>
</dbReference>
<dbReference type="SFLD" id="SFLDS00029">
    <property type="entry name" value="Radical_SAM"/>
    <property type="match status" value="1"/>
</dbReference>
<proteinExistence type="predicted"/>
<dbReference type="SFLD" id="SFLDG01067">
    <property type="entry name" value="SPASM/twitch_domain_containing"/>
    <property type="match status" value="1"/>
</dbReference>
<accession>A0ABP7SLB6</accession>
<dbReference type="InterPro" id="IPR050377">
    <property type="entry name" value="Radical_SAM_PqqE_MftC-like"/>
</dbReference>
<dbReference type="Proteomes" id="UP001500235">
    <property type="component" value="Unassembled WGS sequence"/>
</dbReference>
<evidence type="ECO:0000256" key="2">
    <source>
        <dbReference type="ARBA" id="ARBA00022485"/>
    </source>
</evidence>
<dbReference type="InterPro" id="IPR013785">
    <property type="entry name" value="Aldolase_TIM"/>
</dbReference>
<dbReference type="Gene3D" id="3.20.20.70">
    <property type="entry name" value="Aldolase class I"/>
    <property type="match status" value="1"/>
</dbReference>
<evidence type="ECO:0000313" key="9">
    <source>
        <dbReference type="EMBL" id="GAA4013215.1"/>
    </source>
</evidence>
<evidence type="ECO:0000256" key="1">
    <source>
        <dbReference type="ARBA" id="ARBA00001966"/>
    </source>
</evidence>
<evidence type="ECO:0000256" key="3">
    <source>
        <dbReference type="ARBA" id="ARBA00022691"/>
    </source>
</evidence>
<dbReference type="InterPro" id="IPR058240">
    <property type="entry name" value="rSAM_sf"/>
</dbReference>
<organism evidence="9 10">
    <name type="scientific">Sphingomonas swuensis</name>
    <dbReference type="NCBI Taxonomy" id="977800"/>
    <lineage>
        <taxon>Bacteria</taxon>
        <taxon>Pseudomonadati</taxon>
        <taxon>Pseudomonadota</taxon>
        <taxon>Alphaproteobacteria</taxon>
        <taxon>Sphingomonadales</taxon>
        <taxon>Sphingomonadaceae</taxon>
        <taxon>Sphingomonas</taxon>
    </lineage>
</organism>
<dbReference type="SUPFAM" id="SSF102114">
    <property type="entry name" value="Radical SAM enzymes"/>
    <property type="match status" value="1"/>
</dbReference>
<keyword evidence="7" id="KW-0411">Iron-sulfur</keyword>
<dbReference type="Pfam" id="PF04055">
    <property type="entry name" value="Radical_SAM"/>
    <property type="match status" value="1"/>
</dbReference>
<evidence type="ECO:0000259" key="8">
    <source>
        <dbReference type="PROSITE" id="PS51918"/>
    </source>
</evidence>
<feature type="domain" description="Radical SAM core" evidence="8">
    <location>
        <begin position="1"/>
        <end position="224"/>
    </location>
</feature>
<comment type="cofactor">
    <cofactor evidence="1">
        <name>[4Fe-4S] cluster</name>
        <dbReference type="ChEBI" id="CHEBI:49883"/>
    </cofactor>
</comment>
<dbReference type="PANTHER" id="PTHR11228">
    <property type="entry name" value="RADICAL SAM DOMAIN PROTEIN"/>
    <property type="match status" value="1"/>
</dbReference>
<reference evidence="10" key="1">
    <citation type="journal article" date="2019" name="Int. J. Syst. Evol. Microbiol.">
        <title>The Global Catalogue of Microorganisms (GCM) 10K type strain sequencing project: providing services to taxonomists for standard genome sequencing and annotation.</title>
        <authorList>
            <consortium name="The Broad Institute Genomics Platform"/>
            <consortium name="The Broad Institute Genome Sequencing Center for Infectious Disease"/>
            <person name="Wu L."/>
            <person name="Ma J."/>
        </authorList>
    </citation>
    <scope>NUCLEOTIDE SEQUENCE [LARGE SCALE GENOMIC DNA]</scope>
    <source>
        <strain evidence="10">JCM 17563</strain>
    </source>
</reference>
<sequence length="323" mass="36012">MIVLWRVTNRCNLSCSFCAYDKRLPIPRLAVDKTQVERFVDLLGQWQAERGRPVLLSWLGGEPLLWRPLSGLSMRAEALGIELSITTNGTTLGAPRVRAELIRRYREVTISIDGLADFHDTMRGWPGAFAKLAQNVPALIAERDQAGASLKVRANVVLMRENIAQFETLCRNLSDWGVDEISFNQLGGRDRPEFFPTHRLTSAEVTMLAALLVRLRTELGLSGTMLVGGPAYLQRIADTVAGRPFLIDDCRVAETFLFVDEHGRIAPCSFTPEHFDLSIDDLHNPADLDALPARLRALQRARPSRDCADCPSTQQFAKFEIAA</sequence>
<name>A0ABP7SLB6_9SPHN</name>
<dbReference type="RefSeq" id="WP_344706211.1">
    <property type="nucleotide sequence ID" value="NZ_BAABBQ010000001.1"/>
</dbReference>
<evidence type="ECO:0000256" key="4">
    <source>
        <dbReference type="ARBA" id="ARBA00022723"/>
    </source>
</evidence>
<evidence type="ECO:0000313" key="10">
    <source>
        <dbReference type="Proteomes" id="UP001500235"/>
    </source>
</evidence>
<evidence type="ECO:0000256" key="5">
    <source>
        <dbReference type="ARBA" id="ARBA00023002"/>
    </source>
</evidence>
<keyword evidence="2" id="KW-0004">4Fe-4S</keyword>
<gene>
    <name evidence="9" type="ORF">GCM10022280_09240</name>
</gene>
<evidence type="ECO:0000256" key="6">
    <source>
        <dbReference type="ARBA" id="ARBA00023004"/>
    </source>
</evidence>
<keyword evidence="5" id="KW-0560">Oxidoreductase</keyword>
<dbReference type="EMBL" id="BAABBQ010000001">
    <property type="protein sequence ID" value="GAA4013215.1"/>
    <property type="molecule type" value="Genomic_DNA"/>
</dbReference>
<keyword evidence="6" id="KW-0408">Iron</keyword>
<dbReference type="PROSITE" id="PS51918">
    <property type="entry name" value="RADICAL_SAM"/>
    <property type="match status" value="1"/>
</dbReference>
<dbReference type="InterPro" id="IPR000385">
    <property type="entry name" value="MoaA_NifB_PqqE_Fe-S-bd_CS"/>
</dbReference>
<protein>
    <recommendedName>
        <fullName evidence="8">Radical SAM core domain-containing protein</fullName>
    </recommendedName>
</protein>
<evidence type="ECO:0000256" key="7">
    <source>
        <dbReference type="ARBA" id="ARBA00023014"/>
    </source>
</evidence>